<dbReference type="PROSITE" id="PS51397">
    <property type="entry name" value="WLM"/>
    <property type="match status" value="1"/>
</dbReference>
<dbReference type="PANTHER" id="PTHR46622">
    <property type="entry name" value="DNA-DEPENDENT METALLOPROTEASE WSS1"/>
    <property type="match status" value="1"/>
</dbReference>
<dbReference type="GO" id="GO:0006281">
    <property type="term" value="P:DNA repair"/>
    <property type="evidence" value="ECO:0007669"/>
    <property type="project" value="TreeGrafter"/>
</dbReference>
<comment type="caution">
    <text evidence="3">The sequence shown here is derived from an EMBL/GenBank/DDBJ whole genome shotgun (WGS) entry which is preliminary data.</text>
</comment>
<sequence length="479" mass="51537">MAHVLLNQVREHNPNRNISSISTLSVHDAATAEDSRQLLLALAAQVKPVMDSHGMTVRNFDELAFNTVFAGRSWNKGEKLGEHRSATPPLTALPQSEYRDSATRSLKHTVPNFVAARSLVPSAHIKHVNHGFDFQLLCEQLRLEVGQLQSEGYYGDGPWSSGRRLLDAEHNSDASPLPEYICGGAHIGKPPASVPRTAASPPSSAPSITRTVSQVTLAQAGSAYRKSGSQCPKRRKAGSRVTAKNAFQGTGHTLNEDASDEEEMKKGAGFRKQAGSKKAREERAAAVERRVQALLGNAGPSSTGSNEQLQDGEQNTDEDRRRAMLDAVPESDLGMLKSSQNSFTDDFFLPSSSEPEAGTSHLEIPVKSEDMSYDVQIVTRPPSPIKTRRGKRPVPDDEVAVTSQSITSSSRPTKKRKAVSYGSIVTSEVEFRKKEALGLAGSSASRQLGSAPRSLSPESQDGDGSIADGDVLDLTGDFS</sequence>
<feature type="region of interest" description="Disordered" evidence="1">
    <location>
        <begin position="191"/>
        <end position="419"/>
    </location>
</feature>
<evidence type="ECO:0000259" key="2">
    <source>
        <dbReference type="PROSITE" id="PS51397"/>
    </source>
</evidence>
<dbReference type="InterPro" id="IPR013536">
    <property type="entry name" value="WLM_dom"/>
</dbReference>
<feature type="region of interest" description="Disordered" evidence="1">
    <location>
        <begin position="439"/>
        <end position="479"/>
    </location>
</feature>
<name>A0A4R0R4H6_9APHY</name>
<dbReference type="EMBL" id="RWJN01000503">
    <property type="protein sequence ID" value="TCD61116.1"/>
    <property type="molecule type" value="Genomic_DNA"/>
</dbReference>
<feature type="compositionally biased region" description="Low complexity" evidence="1">
    <location>
        <begin position="191"/>
        <end position="207"/>
    </location>
</feature>
<feature type="compositionally biased region" description="Polar residues" evidence="1">
    <location>
        <begin position="208"/>
        <end position="219"/>
    </location>
</feature>
<dbReference type="PANTHER" id="PTHR46622:SF1">
    <property type="entry name" value="DNA-DEPENDENT METALLOPROTEASE WSS1"/>
    <property type="match status" value="1"/>
</dbReference>
<evidence type="ECO:0000256" key="1">
    <source>
        <dbReference type="SAM" id="MobiDB-lite"/>
    </source>
</evidence>
<feature type="compositionally biased region" description="Polar residues" evidence="1">
    <location>
        <begin position="299"/>
        <end position="313"/>
    </location>
</feature>
<feature type="domain" description="WLM" evidence="2">
    <location>
        <begin position="9"/>
        <end position="292"/>
    </location>
</feature>
<feature type="compositionally biased region" description="Basic and acidic residues" evidence="1">
    <location>
        <begin position="278"/>
        <end position="291"/>
    </location>
</feature>
<feature type="compositionally biased region" description="Polar residues" evidence="1">
    <location>
        <begin position="401"/>
        <end position="411"/>
    </location>
</feature>
<dbReference type="OrthoDB" id="447842at2759"/>
<reference evidence="3 4" key="1">
    <citation type="submission" date="2018-11" db="EMBL/GenBank/DDBJ databases">
        <title>Genome assembly of Steccherinum ochraceum LE-BIN_3174, the white-rot fungus of the Steccherinaceae family (The Residual Polyporoid clade, Polyporales, Basidiomycota).</title>
        <authorList>
            <person name="Fedorova T.V."/>
            <person name="Glazunova O.A."/>
            <person name="Landesman E.O."/>
            <person name="Moiseenko K.V."/>
            <person name="Psurtseva N.V."/>
            <person name="Savinova O.S."/>
            <person name="Shakhova N.V."/>
            <person name="Tyazhelova T.V."/>
            <person name="Vasina D.V."/>
        </authorList>
    </citation>
    <scope>NUCLEOTIDE SEQUENCE [LARGE SCALE GENOMIC DNA]</scope>
    <source>
        <strain evidence="3 4">LE-BIN_3174</strain>
    </source>
</reference>
<dbReference type="AlphaFoldDB" id="A0A4R0R4H6"/>
<keyword evidence="4" id="KW-1185">Reference proteome</keyword>
<dbReference type="GO" id="GO:0008237">
    <property type="term" value="F:metallopeptidase activity"/>
    <property type="evidence" value="ECO:0007669"/>
    <property type="project" value="TreeGrafter"/>
</dbReference>
<dbReference type="Proteomes" id="UP000292702">
    <property type="component" value="Unassembled WGS sequence"/>
</dbReference>
<evidence type="ECO:0000313" key="3">
    <source>
        <dbReference type="EMBL" id="TCD61116.1"/>
    </source>
</evidence>
<organism evidence="3 4">
    <name type="scientific">Steccherinum ochraceum</name>
    <dbReference type="NCBI Taxonomy" id="92696"/>
    <lineage>
        <taxon>Eukaryota</taxon>
        <taxon>Fungi</taxon>
        <taxon>Dikarya</taxon>
        <taxon>Basidiomycota</taxon>
        <taxon>Agaricomycotina</taxon>
        <taxon>Agaricomycetes</taxon>
        <taxon>Polyporales</taxon>
        <taxon>Steccherinaceae</taxon>
        <taxon>Steccherinum</taxon>
    </lineage>
</organism>
<dbReference type="GO" id="GO:0005634">
    <property type="term" value="C:nucleus"/>
    <property type="evidence" value="ECO:0007669"/>
    <property type="project" value="TreeGrafter"/>
</dbReference>
<feature type="region of interest" description="Disordered" evidence="1">
    <location>
        <begin position="79"/>
        <end position="100"/>
    </location>
</feature>
<dbReference type="STRING" id="92696.A0A4R0R4H6"/>
<feature type="compositionally biased region" description="Polar residues" evidence="1">
    <location>
        <begin position="337"/>
        <end position="354"/>
    </location>
</feature>
<dbReference type="InterPro" id="IPR053000">
    <property type="entry name" value="WSS1-like_metalloprotease"/>
</dbReference>
<accession>A0A4R0R4H6</accession>
<proteinExistence type="predicted"/>
<evidence type="ECO:0000313" key="4">
    <source>
        <dbReference type="Proteomes" id="UP000292702"/>
    </source>
</evidence>
<protein>
    <recommendedName>
        <fullName evidence="2">WLM domain-containing protein</fullName>
    </recommendedName>
</protein>
<gene>
    <name evidence="3" type="ORF">EIP91_009012</name>
</gene>